<dbReference type="Pfam" id="PF13458">
    <property type="entry name" value="Peripla_BP_6"/>
    <property type="match status" value="1"/>
</dbReference>
<reference evidence="6" key="1">
    <citation type="submission" date="2018-08" db="EMBL/GenBank/DDBJ databases">
        <authorList>
            <person name="Jin W."/>
            <person name="Wang H."/>
            <person name="Yang Y."/>
            <person name="Li M."/>
            <person name="Liu J."/>
        </authorList>
    </citation>
    <scope>NUCLEOTIDE SEQUENCE</scope>
    <source>
        <strain evidence="6">AESS21</strain>
    </source>
</reference>
<evidence type="ECO:0000256" key="3">
    <source>
        <dbReference type="ARBA" id="ARBA00022970"/>
    </source>
</evidence>
<reference evidence="6" key="2">
    <citation type="journal article" date="2021" name="Microorganisms">
        <title>Bacterial Dimethylsulfoniopropionate Biosynthesis in the East China Sea.</title>
        <authorList>
            <person name="Liu J."/>
            <person name="Zhang Y."/>
            <person name="Liu J."/>
            <person name="Zhong H."/>
            <person name="Williams B.T."/>
            <person name="Zheng Y."/>
            <person name="Curson A.R.J."/>
            <person name="Sun C."/>
            <person name="Sun H."/>
            <person name="Song D."/>
            <person name="Wagner Mackenzie B."/>
            <person name="Bermejo Martinez A."/>
            <person name="Todd J.D."/>
            <person name="Zhang X.H."/>
        </authorList>
    </citation>
    <scope>NUCLEOTIDE SEQUENCE</scope>
    <source>
        <strain evidence="6">AESS21</strain>
    </source>
</reference>
<name>A0A944GUG7_9HYPH</name>
<comment type="caution">
    <text evidence="6">The sequence shown here is derived from an EMBL/GenBank/DDBJ whole genome shotgun (WGS) entry which is preliminary data.</text>
</comment>
<dbReference type="InterPro" id="IPR028081">
    <property type="entry name" value="Leu-bd"/>
</dbReference>
<dbReference type="CDD" id="cd06339">
    <property type="entry name" value="PBP1_YraM_LppC_lipoprotein-like"/>
    <property type="match status" value="1"/>
</dbReference>
<dbReference type="InterPro" id="IPR028082">
    <property type="entry name" value="Peripla_BP_I"/>
</dbReference>
<sequence>MGSTLGSYPGQSINAGEPVTTTGEVVGTGSVRVGLLLPMSGGGSATSIATVFKNAAELALANFPNADVQLLVKDTAGTAQGGQTAARAAIAEGAELILGPVFAPAVSGAATVAKSSGVPVVAFSTDVSVASRGVYLLSFLPQTDVRRIIGYAGSQSKRSYAALIPDDTYGAVIEAAFRQEVGRTAGRIVSIQRYKLNGTDTADLLAKTQALSSAMGQIDSLFIPAGGGVAPVVMQTLTSSGANLGRVKILGSGQWDTADMKSNPLMVGSWYPGPEDKGFQAFASRYQGAYGTPPPRNATLAYDGVTLAAGLVRSAGPQRFATSVLTNQDGFIGIDGLFRFKSNGQNERGLAVYQLTGSGTQVISAAPRDFRSGT</sequence>
<comment type="similarity">
    <text evidence="1">Belongs to the leucine-binding protein family.</text>
</comment>
<keyword evidence="2" id="KW-0732">Signal</keyword>
<evidence type="ECO:0000256" key="2">
    <source>
        <dbReference type="ARBA" id="ARBA00022729"/>
    </source>
</evidence>
<dbReference type="SUPFAM" id="SSF53822">
    <property type="entry name" value="Periplasmic binding protein-like I"/>
    <property type="match status" value="1"/>
</dbReference>
<keyword evidence="3" id="KW-0029">Amino-acid transport</keyword>
<evidence type="ECO:0000313" key="7">
    <source>
        <dbReference type="Proteomes" id="UP000705379"/>
    </source>
</evidence>
<feature type="region of interest" description="Disordered" evidence="4">
    <location>
        <begin position="1"/>
        <end position="21"/>
    </location>
</feature>
<evidence type="ECO:0000313" key="6">
    <source>
        <dbReference type="EMBL" id="MBS8261636.1"/>
    </source>
</evidence>
<evidence type="ECO:0000256" key="1">
    <source>
        <dbReference type="ARBA" id="ARBA00010062"/>
    </source>
</evidence>
<feature type="domain" description="Leucine-binding protein" evidence="5">
    <location>
        <begin position="30"/>
        <end position="358"/>
    </location>
</feature>
<feature type="compositionally biased region" description="Polar residues" evidence="4">
    <location>
        <begin position="1"/>
        <end position="14"/>
    </location>
</feature>
<organism evidence="6 7">
    <name type="scientific">Roseibium polysiphoniae</name>
    <dbReference type="NCBI Taxonomy" id="2571221"/>
    <lineage>
        <taxon>Bacteria</taxon>
        <taxon>Pseudomonadati</taxon>
        <taxon>Pseudomonadota</taxon>
        <taxon>Alphaproteobacteria</taxon>
        <taxon>Hyphomicrobiales</taxon>
        <taxon>Stappiaceae</taxon>
        <taxon>Roseibium</taxon>
    </lineage>
</organism>
<protein>
    <submittedName>
        <fullName evidence="6">Penicillin-binding protein activator</fullName>
    </submittedName>
</protein>
<evidence type="ECO:0000256" key="4">
    <source>
        <dbReference type="SAM" id="MobiDB-lite"/>
    </source>
</evidence>
<gene>
    <name evidence="6" type="ORF">DYI23_15525</name>
</gene>
<accession>A0A944GUG7</accession>
<evidence type="ECO:0000259" key="5">
    <source>
        <dbReference type="Pfam" id="PF13458"/>
    </source>
</evidence>
<dbReference type="GO" id="GO:0006865">
    <property type="term" value="P:amino acid transport"/>
    <property type="evidence" value="ECO:0007669"/>
    <property type="project" value="UniProtKB-KW"/>
</dbReference>
<dbReference type="Proteomes" id="UP000705379">
    <property type="component" value="Unassembled WGS sequence"/>
</dbReference>
<dbReference type="AlphaFoldDB" id="A0A944GUG7"/>
<dbReference type="PANTHER" id="PTHR30483">
    <property type="entry name" value="LEUCINE-SPECIFIC-BINDING PROTEIN"/>
    <property type="match status" value="1"/>
</dbReference>
<dbReference type="Gene3D" id="3.40.50.2300">
    <property type="match status" value="2"/>
</dbReference>
<proteinExistence type="inferred from homology"/>
<dbReference type="PANTHER" id="PTHR30483:SF6">
    <property type="entry name" value="PERIPLASMIC BINDING PROTEIN OF ABC TRANSPORTER FOR NATURAL AMINO ACIDS"/>
    <property type="match status" value="1"/>
</dbReference>
<dbReference type="EMBL" id="QTKU01000004">
    <property type="protein sequence ID" value="MBS8261636.1"/>
    <property type="molecule type" value="Genomic_DNA"/>
</dbReference>
<dbReference type="InterPro" id="IPR051010">
    <property type="entry name" value="BCAA_transport"/>
</dbReference>
<keyword evidence="3" id="KW-0813">Transport</keyword>